<evidence type="ECO:0000313" key="2">
    <source>
        <dbReference type="EMBL" id="QNE19641.1"/>
    </source>
</evidence>
<protein>
    <submittedName>
        <fullName evidence="2">Nucleotidyltransferase domain-containing protein</fullName>
    </submittedName>
</protein>
<keyword evidence="2" id="KW-0808">Transferase</keyword>
<dbReference type="InterPro" id="IPR002934">
    <property type="entry name" value="Polymerase_NTP_transf_dom"/>
</dbReference>
<evidence type="ECO:0000259" key="1">
    <source>
        <dbReference type="Pfam" id="PF01909"/>
    </source>
</evidence>
<reference evidence="3" key="1">
    <citation type="submission" date="2019-09" db="EMBL/GenBank/DDBJ databases">
        <title>Antimicrobial potential of Antarctic Bacteria.</title>
        <authorList>
            <person name="Benaud N."/>
            <person name="Edwards R.J."/>
            <person name="Ferrari B.C."/>
        </authorList>
    </citation>
    <scope>NUCLEOTIDE SEQUENCE [LARGE SCALE GENOMIC DNA]</scope>
    <source>
        <strain evidence="3">SPB151</strain>
    </source>
</reference>
<dbReference type="RefSeq" id="WP_185441583.1">
    <property type="nucleotide sequence ID" value="NZ_CP043661.1"/>
</dbReference>
<evidence type="ECO:0000313" key="3">
    <source>
        <dbReference type="Proteomes" id="UP000515563"/>
    </source>
</evidence>
<dbReference type="SUPFAM" id="SSF81301">
    <property type="entry name" value="Nucleotidyltransferase"/>
    <property type="match status" value="1"/>
</dbReference>
<organism evidence="2 3">
    <name type="scientific">Kribbella qitaiheensis</name>
    <dbReference type="NCBI Taxonomy" id="1544730"/>
    <lineage>
        <taxon>Bacteria</taxon>
        <taxon>Bacillati</taxon>
        <taxon>Actinomycetota</taxon>
        <taxon>Actinomycetes</taxon>
        <taxon>Propionibacteriales</taxon>
        <taxon>Kribbellaceae</taxon>
        <taxon>Kribbella</taxon>
    </lineage>
</organism>
<reference evidence="2 3" key="2">
    <citation type="journal article" date="2020" name="Microbiol. Resour. Announc.">
        <title>Antarctic desert soil bacteria exhibit high novel natural product potential, evaluated through long-read genome sequencing and comparative genomics.</title>
        <authorList>
            <person name="Benaud N."/>
            <person name="Edwards R.J."/>
            <person name="Amos T.G."/>
            <person name="D'Agostino P.M."/>
            <person name="Gutierrez-Chavez C."/>
            <person name="Montgomery K."/>
            <person name="Nicetic I."/>
            <person name="Ferrari B.C."/>
        </authorList>
    </citation>
    <scope>NUCLEOTIDE SEQUENCE [LARGE SCALE GENOMIC DNA]</scope>
    <source>
        <strain evidence="2 3">SPB151</strain>
    </source>
</reference>
<name>A0A7G6X076_9ACTN</name>
<dbReference type="Proteomes" id="UP000515563">
    <property type="component" value="Chromosome"/>
</dbReference>
<keyword evidence="3" id="KW-1185">Reference proteome</keyword>
<dbReference type="EMBL" id="CP043661">
    <property type="protein sequence ID" value="QNE19641.1"/>
    <property type="molecule type" value="Genomic_DNA"/>
</dbReference>
<accession>A0A7G6X076</accession>
<gene>
    <name evidence="2" type="ORF">F1D05_19115</name>
</gene>
<dbReference type="GO" id="GO:0016779">
    <property type="term" value="F:nucleotidyltransferase activity"/>
    <property type="evidence" value="ECO:0007669"/>
    <property type="project" value="InterPro"/>
</dbReference>
<dbReference type="AlphaFoldDB" id="A0A7G6X076"/>
<dbReference type="Gene3D" id="3.30.460.10">
    <property type="entry name" value="Beta Polymerase, domain 2"/>
    <property type="match status" value="1"/>
</dbReference>
<dbReference type="KEGG" id="kqi:F1D05_19115"/>
<dbReference type="InterPro" id="IPR043519">
    <property type="entry name" value="NT_sf"/>
</dbReference>
<sequence length="212" mass="23306">MSNPISTVVQTVDGPVLDVLARTTAPLTGRKIHQLAAAGSETGIRNVLRRLAGTGLVMATEVGPSVQYKLNRDHLAAKAVLELATLRLRLFDSIRAEIQGWHIQPMHASVFGSTARGDGGVSSDVDLLVVHKFSDAEDPTQAWTDQMTDLADRVYRWSGNHLQVYELSSLGFLQHVQAGESIVKDWRRDAVTVSGPEFRVFMNIHVHEESTQ</sequence>
<feature type="domain" description="Polymerase nucleotidyl transferase" evidence="1">
    <location>
        <begin position="110"/>
        <end position="134"/>
    </location>
</feature>
<proteinExistence type="predicted"/>
<dbReference type="Pfam" id="PF01909">
    <property type="entry name" value="NTP_transf_2"/>
    <property type="match status" value="1"/>
</dbReference>
<dbReference type="CDD" id="cd05403">
    <property type="entry name" value="NT_KNTase_like"/>
    <property type="match status" value="1"/>
</dbReference>